<name>A0AAP0PSG1_9MAGN</name>
<reference evidence="1 2" key="1">
    <citation type="submission" date="2024-01" db="EMBL/GenBank/DDBJ databases">
        <title>Genome assemblies of Stephania.</title>
        <authorList>
            <person name="Yang L."/>
        </authorList>
    </citation>
    <scope>NUCLEOTIDE SEQUENCE [LARGE SCALE GENOMIC DNA]</scope>
    <source>
        <strain evidence="1">QJT</strain>
        <tissue evidence="1">Leaf</tissue>
    </source>
</reference>
<dbReference type="Proteomes" id="UP001417504">
    <property type="component" value="Unassembled WGS sequence"/>
</dbReference>
<organism evidence="1 2">
    <name type="scientific">Stephania japonica</name>
    <dbReference type="NCBI Taxonomy" id="461633"/>
    <lineage>
        <taxon>Eukaryota</taxon>
        <taxon>Viridiplantae</taxon>
        <taxon>Streptophyta</taxon>
        <taxon>Embryophyta</taxon>
        <taxon>Tracheophyta</taxon>
        <taxon>Spermatophyta</taxon>
        <taxon>Magnoliopsida</taxon>
        <taxon>Ranunculales</taxon>
        <taxon>Menispermaceae</taxon>
        <taxon>Menispermoideae</taxon>
        <taxon>Cissampelideae</taxon>
        <taxon>Stephania</taxon>
    </lineage>
</organism>
<dbReference type="AlphaFoldDB" id="A0AAP0PSG1"/>
<comment type="caution">
    <text evidence="1">The sequence shown here is derived from an EMBL/GenBank/DDBJ whole genome shotgun (WGS) entry which is preliminary data.</text>
</comment>
<accession>A0AAP0PSG1</accession>
<evidence type="ECO:0000313" key="2">
    <source>
        <dbReference type="Proteomes" id="UP001417504"/>
    </source>
</evidence>
<dbReference type="SUPFAM" id="SSF56112">
    <property type="entry name" value="Protein kinase-like (PK-like)"/>
    <property type="match status" value="1"/>
</dbReference>
<dbReference type="InterPro" id="IPR011009">
    <property type="entry name" value="Kinase-like_dom_sf"/>
</dbReference>
<dbReference type="Gene3D" id="1.10.510.10">
    <property type="entry name" value="Transferase(Phosphotransferase) domain 1"/>
    <property type="match status" value="1"/>
</dbReference>
<gene>
    <name evidence="1" type="ORF">Sjap_000414</name>
</gene>
<protein>
    <submittedName>
        <fullName evidence="1">Uncharacterized protein</fullName>
    </submittedName>
</protein>
<sequence length="83" mass="9673">MLISISPRIPAGISKEAKDFFNRCFVRNSKSRWNHLEYLLSHPFLKEDISDAAVILSELMNMKIQLSHHVILFIFIENGHCFN</sequence>
<proteinExistence type="predicted"/>
<keyword evidence="2" id="KW-1185">Reference proteome</keyword>
<evidence type="ECO:0000313" key="1">
    <source>
        <dbReference type="EMBL" id="KAK9152934.1"/>
    </source>
</evidence>
<dbReference type="EMBL" id="JBBNAE010000001">
    <property type="protein sequence ID" value="KAK9152934.1"/>
    <property type="molecule type" value="Genomic_DNA"/>
</dbReference>